<dbReference type="AlphaFoldDB" id="A0AAD5WE91"/>
<evidence type="ECO:0000313" key="2">
    <source>
        <dbReference type="EMBL" id="KAJ1367011.1"/>
    </source>
</evidence>
<gene>
    <name evidence="2" type="ORF">KIN20_027839</name>
</gene>
<evidence type="ECO:0000313" key="3">
    <source>
        <dbReference type="Proteomes" id="UP001196413"/>
    </source>
</evidence>
<name>A0AAD5WE91_PARTN</name>
<reference evidence="2" key="1">
    <citation type="submission" date="2021-06" db="EMBL/GenBank/DDBJ databases">
        <title>Parelaphostrongylus tenuis whole genome reference sequence.</title>
        <authorList>
            <person name="Garwood T.J."/>
            <person name="Larsen P.A."/>
            <person name="Fountain-Jones N.M."/>
            <person name="Garbe J.R."/>
            <person name="Macchietto M.G."/>
            <person name="Kania S.A."/>
            <person name="Gerhold R.W."/>
            <person name="Richards J.E."/>
            <person name="Wolf T.M."/>
        </authorList>
    </citation>
    <scope>NUCLEOTIDE SEQUENCE</scope>
    <source>
        <strain evidence="2">MNPRO001-30</strain>
        <tissue evidence="2">Meninges</tissue>
    </source>
</reference>
<sequence length="337" mass="38105">MPKMARESRNRDLDVQNIVKLRKLRSYKIARGHCDTTRYETSLRRSNPQNADALINDTITTTTTVEVFRTPLDPANPGRLIMLPPPPVPSIDDRPQSLHLNGPACEKWACQRTETLINDRPIQTGSHPEKAVQWKKLLVDEQGRAKVAVYDPYCGPRSPYKNAVSSSQPSIPHHIQLSAGKPFDERLVSYRDANRAAYHVQSPTQFSQVSHPFITSSQNDLDRLAHREGSMQPKVSELTNDFHELVGHPAIPDTSVNSHDQNDTPILSHSTNSGYEQVRRSLQTSPPRSIDSRAECRNLPSPHLEAHRTRFDKVTTVPSGRRRSRRSHSSLPYTTRQ</sequence>
<keyword evidence="3" id="KW-1185">Reference proteome</keyword>
<proteinExistence type="predicted"/>
<organism evidence="2 3">
    <name type="scientific">Parelaphostrongylus tenuis</name>
    <name type="common">Meningeal worm</name>
    <dbReference type="NCBI Taxonomy" id="148309"/>
    <lineage>
        <taxon>Eukaryota</taxon>
        <taxon>Metazoa</taxon>
        <taxon>Ecdysozoa</taxon>
        <taxon>Nematoda</taxon>
        <taxon>Chromadorea</taxon>
        <taxon>Rhabditida</taxon>
        <taxon>Rhabditina</taxon>
        <taxon>Rhabditomorpha</taxon>
        <taxon>Strongyloidea</taxon>
        <taxon>Metastrongylidae</taxon>
        <taxon>Parelaphostrongylus</taxon>
    </lineage>
</organism>
<comment type="caution">
    <text evidence="2">The sequence shown here is derived from an EMBL/GenBank/DDBJ whole genome shotgun (WGS) entry which is preliminary data.</text>
</comment>
<dbReference type="EMBL" id="JAHQIW010005746">
    <property type="protein sequence ID" value="KAJ1367011.1"/>
    <property type="molecule type" value="Genomic_DNA"/>
</dbReference>
<protein>
    <submittedName>
        <fullName evidence="2">Uncharacterized protein</fullName>
    </submittedName>
</protein>
<feature type="compositionally biased region" description="Polar residues" evidence="1">
    <location>
        <begin position="254"/>
        <end position="287"/>
    </location>
</feature>
<feature type="compositionally biased region" description="Basic and acidic residues" evidence="1">
    <location>
        <begin position="304"/>
        <end position="313"/>
    </location>
</feature>
<evidence type="ECO:0000256" key="1">
    <source>
        <dbReference type="SAM" id="MobiDB-lite"/>
    </source>
</evidence>
<feature type="region of interest" description="Disordered" evidence="1">
    <location>
        <begin position="247"/>
        <end position="337"/>
    </location>
</feature>
<dbReference type="Proteomes" id="UP001196413">
    <property type="component" value="Unassembled WGS sequence"/>
</dbReference>
<accession>A0AAD5WE91</accession>